<feature type="repeat" description="TPR" evidence="9">
    <location>
        <begin position="566"/>
        <end position="599"/>
    </location>
</feature>
<dbReference type="CDD" id="cd14014">
    <property type="entry name" value="STKc_PknB_like"/>
    <property type="match status" value="1"/>
</dbReference>
<keyword evidence="6 10" id="KW-0067">ATP-binding</keyword>
<organism evidence="15 16">
    <name type="scientific">Candidatus Thermofonsia Clade 1 bacterium</name>
    <dbReference type="NCBI Taxonomy" id="2364210"/>
    <lineage>
        <taxon>Bacteria</taxon>
        <taxon>Bacillati</taxon>
        <taxon>Chloroflexota</taxon>
        <taxon>Candidatus Thermofontia</taxon>
        <taxon>Candidatus Thermofonsia Clade 1</taxon>
    </lineage>
</organism>
<feature type="coiled-coil region" evidence="11">
    <location>
        <begin position="467"/>
        <end position="494"/>
    </location>
</feature>
<evidence type="ECO:0000256" key="11">
    <source>
        <dbReference type="SAM" id="Coils"/>
    </source>
</evidence>
<dbReference type="Gene3D" id="3.30.200.20">
    <property type="entry name" value="Phosphorylase Kinase, domain 1"/>
    <property type="match status" value="1"/>
</dbReference>
<dbReference type="InterPro" id="IPR008271">
    <property type="entry name" value="Ser/Thr_kinase_AS"/>
</dbReference>
<evidence type="ECO:0000256" key="10">
    <source>
        <dbReference type="PROSITE-ProRule" id="PRU10141"/>
    </source>
</evidence>
<dbReference type="GO" id="GO:0005524">
    <property type="term" value="F:ATP binding"/>
    <property type="evidence" value="ECO:0007669"/>
    <property type="project" value="UniProtKB-UniRule"/>
</dbReference>
<comment type="catalytic activity">
    <reaction evidence="7">
        <text>L-threonyl-[protein] + ATP = O-phospho-L-threonyl-[protein] + ADP + H(+)</text>
        <dbReference type="Rhea" id="RHEA:46608"/>
        <dbReference type="Rhea" id="RHEA-COMP:11060"/>
        <dbReference type="Rhea" id="RHEA-COMP:11605"/>
        <dbReference type="ChEBI" id="CHEBI:15378"/>
        <dbReference type="ChEBI" id="CHEBI:30013"/>
        <dbReference type="ChEBI" id="CHEBI:30616"/>
        <dbReference type="ChEBI" id="CHEBI:61977"/>
        <dbReference type="ChEBI" id="CHEBI:456216"/>
        <dbReference type="EC" id="2.7.11.1"/>
    </reaction>
</comment>
<dbReference type="InterPro" id="IPR019734">
    <property type="entry name" value="TPR_rpt"/>
</dbReference>
<feature type="compositionally biased region" description="Pro residues" evidence="12">
    <location>
        <begin position="835"/>
        <end position="844"/>
    </location>
</feature>
<evidence type="ECO:0000256" key="1">
    <source>
        <dbReference type="ARBA" id="ARBA00012513"/>
    </source>
</evidence>
<dbReference type="FunFam" id="3.30.200.20:FF:000035">
    <property type="entry name" value="Serine/threonine protein kinase Stk1"/>
    <property type="match status" value="1"/>
</dbReference>
<dbReference type="AlphaFoldDB" id="A0A2M8P1L6"/>
<proteinExistence type="predicted"/>
<evidence type="ECO:0000256" key="6">
    <source>
        <dbReference type="ARBA" id="ARBA00022840"/>
    </source>
</evidence>
<accession>A0A2M8P1L6</accession>
<comment type="caution">
    <text evidence="15">The sequence shown here is derived from an EMBL/GenBank/DDBJ whole genome shotgun (WGS) entry which is preliminary data.</text>
</comment>
<feature type="transmembrane region" description="Helical" evidence="13">
    <location>
        <begin position="307"/>
        <end position="326"/>
    </location>
</feature>
<name>A0A2M8P1L6_9CHLR</name>
<feature type="region of interest" description="Disordered" evidence="12">
    <location>
        <begin position="833"/>
        <end position="866"/>
    </location>
</feature>
<evidence type="ECO:0000259" key="14">
    <source>
        <dbReference type="PROSITE" id="PS50011"/>
    </source>
</evidence>
<keyword evidence="3" id="KW-0808">Transferase</keyword>
<dbReference type="FunFam" id="1.10.510.10:FF:000021">
    <property type="entry name" value="Serine/threonine protein kinase"/>
    <property type="match status" value="1"/>
</dbReference>
<reference evidence="15 16" key="1">
    <citation type="submission" date="2017-11" db="EMBL/GenBank/DDBJ databases">
        <title>Evolution of Phototrophy in the Chloroflexi Phylum Driven by Horizontal Gene Transfer.</title>
        <authorList>
            <person name="Ward L.M."/>
            <person name="Hemp J."/>
            <person name="Shih P.M."/>
            <person name="Mcglynn S.E."/>
            <person name="Fischer W."/>
        </authorList>
    </citation>
    <scope>NUCLEOTIDE SEQUENCE [LARGE SCALE GENOMIC DNA]</scope>
    <source>
        <strain evidence="15">CP2_2F</strain>
    </source>
</reference>
<evidence type="ECO:0000256" key="3">
    <source>
        <dbReference type="ARBA" id="ARBA00022679"/>
    </source>
</evidence>
<gene>
    <name evidence="15" type="ORF">CUN51_03590</name>
</gene>
<dbReference type="InterPro" id="IPR000719">
    <property type="entry name" value="Prot_kinase_dom"/>
</dbReference>
<dbReference type="Gene3D" id="1.10.510.10">
    <property type="entry name" value="Transferase(Phosphotransferase) domain 1"/>
    <property type="match status" value="1"/>
</dbReference>
<keyword evidence="13" id="KW-1133">Transmembrane helix</keyword>
<dbReference type="EMBL" id="PGTK01000003">
    <property type="protein sequence ID" value="PJF31426.1"/>
    <property type="molecule type" value="Genomic_DNA"/>
</dbReference>
<dbReference type="PROSITE" id="PS00107">
    <property type="entry name" value="PROTEIN_KINASE_ATP"/>
    <property type="match status" value="1"/>
</dbReference>
<evidence type="ECO:0000256" key="13">
    <source>
        <dbReference type="SAM" id="Phobius"/>
    </source>
</evidence>
<evidence type="ECO:0000313" key="16">
    <source>
        <dbReference type="Proteomes" id="UP000228921"/>
    </source>
</evidence>
<keyword evidence="5" id="KW-0418">Kinase</keyword>
<dbReference type="PROSITE" id="PS50005">
    <property type="entry name" value="TPR"/>
    <property type="match status" value="1"/>
</dbReference>
<dbReference type="SUPFAM" id="SSF56112">
    <property type="entry name" value="Protein kinase-like (PK-like)"/>
    <property type="match status" value="1"/>
</dbReference>
<dbReference type="InterPro" id="IPR011990">
    <property type="entry name" value="TPR-like_helical_dom_sf"/>
</dbReference>
<evidence type="ECO:0000256" key="8">
    <source>
        <dbReference type="ARBA" id="ARBA00048679"/>
    </source>
</evidence>
<keyword evidence="11" id="KW-0175">Coiled coil</keyword>
<keyword evidence="4 10" id="KW-0547">Nucleotide-binding</keyword>
<dbReference type="PANTHER" id="PTHR43289:SF6">
    <property type="entry name" value="SERINE_THREONINE-PROTEIN KINASE NEKL-3"/>
    <property type="match status" value="1"/>
</dbReference>
<feature type="binding site" evidence="10">
    <location>
        <position position="41"/>
    </location>
    <ligand>
        <name>ATP</name>
        <dbReference type="ChEBI" id="CHEBI:30616"/>
    </ligand>
</feature>
<dbReference type="SMART" id="SM00220">
    <property type="entry name" value="S_TKc"/>
    <property type="match status" value="1"/>
</dbReference>
<evidence type="ECO:0000256" key="7">
    <source>
        <dbReference type="ARBA" id="ARBA00047899"/>
    </source>
</evidence>
<dbReference type="GO" id="GO:0004674">
    <property type="term" value="F:protein serine/threonine kinase activity"/>
    <property type="evidence" value="ECO:0007669"/>
    <property type="project" value="UniProtKB-KW"/>
</dbReference>
<keyword evidence="9" id="KW-0802">TPR repeat</keyword>
<evidence type="ECO:0000256" key="2">
    <source>
        <dbReference type="ARBA" id="ARBA00022527"/>
    </source>
</evidence>
<keyword evidence="13" id="KW-0472">Membrane</keyword>
<dbReference type="Pfam" id="PF00069">
    <property type="entry name" value="Pkinase"/>
    <property type="match status" value="1"/>
</dbReference>
<keyword evidence="13" id="KW-0812">Transmembrane</keyword>
<dbReference type="EC" id="2.7.11.1" evidence="1"/>
<evidence type="ECO:0000256" key="12">
    <source>
        <dbReference type="SAM" id="MobiDB-lite"/>
    </source>
</evidence>
<dbReference type="SMART" id="SM00028">
    <property type="entry name" value="TPR"/>
    <property type="match status" value="3"/>
</dbReference>
<evidence type="ECO:0000256" key="4">
    <source>
        <dbReference type="ARBA" id="ARBA00022741"/>
    </source>
</evidence>
<dbReference type="InterPro" id="IPR011009">
    <property type="entry name" value="Kinase-like_dom_sf"/>
</dbReference>
<dbReference type="Gene3D" id="1.25.40.10">
    <property type="entry name" value="Tetratricopeptide repeat domain"/>
    <property type="match status" value="2"/>
</dbReference>
<feature type="domain" description="Protein kinase" evidence="14">
    <location>
        <begin position="12"/>
        <end position="269"/>
    </location>
</feature>
<comment type="catalytic activity">
    <reaction evidence="8">
        <text>L-seryl-[protein] + ATP = O-phospho-L-seryl-[protein] + ADP + H(+)</text>
        <dbReference type="Rhea" id="RHEA:17989"/>
        <dbReference type="Rhea" id="RHEA-COMP:9863"/>
        <dbReference type="Rhea" id="RHEA-COMP:11604"/>
        <dbReference type="ChEBI" id="CHEBI:15378"/>
        <dbReference type="ChEBI" id="CHEBI:29999"/>
        <dbReference type="ChEBI" id="CHEBI:30616"/>
        <dbReference type="ChEBI" id="CHEBI:83421"/>
        <dbReference type="ChEBI" id="CHEBI:456216"/>
        <dbReference type="EC" id="2.7.11.1"/>
    </reaction>
</comment>
<evidence type="ECO:0000313" key="15">
    <source>
        <dbReference type="EMBL" id="PJF31426.1"/>
    </source>
</evidence>
<sequence length="866" mass="95259">MLDLSGQTLGKYQILERLGRGGMATVYRAYQTGMDRVVAVKVMHPQYTDDPSFIERFKREARAVGALRHPNIVQVIDFDVQDGQYYMVMEYVETESLKERLQKRGALPIREALSIARKLADALAYAHAHGMLHRDVKPANVLMSKSGEPILTDFGIAKLMDSTGLTASGAAVGTPAYMSPEAGRGEAVDERTDVYSLGVMLYEMLSGELPFDADTPYAVILKHISEPPPPLRPRVPYLPEFVERIVIKALAKDRAQRYQSASEMRDALIRAEQDLQQADETLDLKPTGGKSPATIPIAPFARRASPVLPIVLGIVLLIGAGMIIGMTSTGNPLGLLLAAFPSPTFTPSATNTATATATATHTSTATPTATATATATHTSTATPIPATPTPLVQPVTVVAPVIQPPMQPTATQTVLAVAASPDYTELIAKVRRLIANGLLEAALETAQEALAADPNSYDLRALNAWVLVQFRKQIERLEAGKENAELAIKQDDRRPEAYIPLGFYYHYDPINDRPRAVLFYTLAIERGSQDSAVYLLRALALDDSPENTPKKEADFGRAIDLAPEDDRPRTARGDFYYDNERYGDAIRDYEESLRLVPQLWKHYRLAAAYLLNNEPLKALALFEGTLGTARTIPVRQGELPDATYYGQAAYVAWAVKRPELAVRWSAMSEKLEPNNSLAAYVQALLARDQGDYEQALAKLAIVRAEPEPWRYDFPFLNPRFNHQLDADEGRVLALMGRVDEAIAAFERAIDLTENWAAPYIEQAALHAARGEREKAQKLIRAALSLPRAQTDAALRELLETLFKQYSEIIATFVPTIPPVATFIPPIPTVPGLVPISPPQVPPDSPTQAPRTPDDDDDDDDDDDERR</sequence>
<evidence type="ECO:0000256" key="9">
    <source>
        <dbReference type="PROSITE-ProRule" id="PRU00339"/>
    </source>
</evidence>
<dbReference type="Proteomes" id="UP000228921">
    <property type="component" value="Unassembled WGS sequence"/>
</dbReference>
<feature type="region of interest" description="Disordered" evidence="12">
    <location>
        <begin position="351"/>
        <end position="387"/>
    </location>
</feature>
<dbReference type="InterPro" id="IPR017441">
    <property type="entry name" value="Protein_kinase_ATP_BS"/>
</dbReference>
<dbReference type="SUPFAM" id="SSF48452">
    <property type="entry name" value="TPR-like"/>
    <property type="match status" value="3"/>
</dbReference>
<protein>
    <recommendedName>
        <fullName evidence="1">non-specific serine/threonine protein kinase</fullName>
        <ecNumber evidence="1">2.7.11.1</ecNumber>
    </recommendedName>
</protein>
<evidence type="ECO:0000256" key="5">
    <source>
        <dbReference type="ARBA" id="ARBA00022777"/>
    </source>
</evidence>
<dbReference type="PANTHER" id="PTHR43289">
    <property type="entry name" value="MITOGEN-ACTIVATED PROTEIN KINASE KINASE KINASE 20-RELATED"/>
    <property type="match status" value="1"/>
</dbReference>
<dbReference type="PROSITE" id="PS50011">
    <property type="entry name" value="PROTEIN_KINASE_DOM"/>
    <property type="match status" value="1"/>
</dbReference>
<keyword evidence="2" id="KW-0723">Serine/threonine-protein kinase</keyword>
<feature type="compositionally biased region" description="Acidic residues" evidence="12">
    <location>
        <begin position="853"/>
        <end position="866"/>
    </location>
</feature>
<dbReference type="PROSITE" id="PS00108">
    <property type="entry name" value="PROTEIN_KINASE_ST"/>
    <property type="match status" value="1"/>
</dbReference>